<accession>A0ABV2LBV4</accession>
<evidence type="ECO:0000313" key="1">
    <source>
        <dbReference type="EMBL" id="MET3695337.1"/>
    </source>
</evidence>
<proteinExistence type="predicted"/>
<comment type="caution">
    <text evidence="1">The sequence shown here is derived from an EMBL/GenBank/DDBJ whole genome shotgun (WGS) entry which is preliminary data.</text>
</comment>
<dbReference type="EMBL" id="JBEPMM010000026">
    <property type="protein sequence ID" value="MET3695337.1"/>
    <property type="molecule type" value="Genomic_DNA"/>
</dbReference>
<keyword evidence="2" id="KW-1185">Reference proteome</keyword>
<dbReference type="Proteomes" id="UP001549145">
    <property type="component" value="Unassembled WGS sequence"/>
</dbReference>
<reference evidence="1 2" key="1">
    <citation type="submission" date="2024-06" db="EMBL/GenBank/DDBJ databases">
        <title>Genomic Encyclopedia of Type Strains, Phase IV (KMG-IV): sequencing the most valuable type-strain genomes for metagenomic binning, comparative biology and taxonomic classification.</title>
        <authorList>
            <person name="Goeker M."/>
        </authorList>
    </citation>
    <scope>NUCLEOTIDE SEQUENCE [LARGE SCALE GENOMIC DNA]</scope>
    <source>
        <strain evidence="1 2">DSM 21331</strain>
    </source>
</reference>
<name>A0ABV2LBV4_9HYPH</name>
<organism evidence="1 2">
    <name type="scientific">Methylobacterium goesingense</name>
    <dbReference type="NCBI Taxonomy" id="243690"/>
    <lineage>
        <taxon>Bacteria</taxon>
        <taxon>Pseudomonadati</taxon>
        <taxon>Pseudomonadota</taxon>
        <taxon>Alphaproteobacteria</taxon>
        <taxon>Hyphomicrobiales</taxon>
        <taxon>Methylobacteriaceae</taxon>
        <taxon>Methylobacterium</taxon>
    </lineage>
</organism>
<evidence type="ECO:0000313" key="2">
    <source>
        <dbReference type="Proteomes" id="UP001549145"/>
    </source>
</evidence>
<gene>
    <name evidence="1" type="ORF">ABID43_004905</name>
</gene>
<sequence length="224" mass="24648">MNLMRATSPDISLSRADAPPTEVMRREVKQRRVRMDAEREQARGFGLRGPDFAWLLDQGIPGKLSAWRSVGGFDLILRDSVVFGRKQRFEFARLVRDAKSDRVAAYTLLARDTAGAPLDVVAWHPRTGRVATWLGRTGLLGLEYPCPGTGKDPLVVYRNPAAWLADERRGVVVVDEQLARMDLLEAGSILAADIPHGTALQVMLSKVRLPSILVPADAVRKAAA</sequence>
<protein>
    <submittedName>
        <fullName evidence="1">Uncharacterized protein</fullName>
    </submittedName>
</protein>